<keyword evidence="2" id="KW-1185">Reference proteome</keyword>
<gene>
    <name evidence="1" type="ORF">BZM27_12630</name>
</gene>
<organism evidence="1 2">
    <name type="scientific">Paraburkholderia steynii</name>
    <dbReference type="NCBI Taxonomy" id="1245441"/>
    <lineage>
        <taxon>Bacteria</taxon>
        <taxon>Pseudomonadati</taxon>
        <taxon>Pseudomonadota</taxon>
        <taxon>Betaproteobacteria</taxon>
        <taxon>Burkholderiales</taxon>
        <taxon>Burkholderiaceae</taxon>
        <taxon>Paraburkholderia</taxon>
    </lineage>
</organism>
<proteinExistence type="predicted"/>
<evidence type="ECO:0000313" key="2">
    <source>
        <dbReference type="Proteomes" id="UP000294200"/>
    </source>
</evidence>
<reference evidence="1 2" key="1">
    <citation type="submission" date="2017-02" db="EMBL/GenBank/DDBJ databases">
        <title>Paraburkholderia sophoroidis sp. nov. and Paraburkholderia steynii sp. nov. rhizobial symbionts of the fynbos legume Hypocalyptus sophoroides.</title>
        <authorList>
            <person name="Steenkamp E.T."/>
            <person name="Beukes C.W."/>
            <person name="Van Zyl E."/>
            <person name="Avontuur J."/>
            <person name="Chan W.Y."/>
            <person name="Hassen A."/>
            <person name="Palmer M."/>
            <person name="Mthombeni L."/>
            <person name="Phalane F."/>
            <person name="Sereme K."/>
            <person name="Venter S.N."/>
        </authorList>
    </citation>
    <scope>NUCLEOTIDE SEQUENCE [LARGE SCALE GENOMIC DNA]</scope>
    <source>
        <strain evidence="1 2">HC1.1ba</strain>
    </source>
</reference>
<accession>A0A4R0XD85</accession>
<name>A0A4R0XD85_9BURK</name>
<comment type="caution">
    <text evidence="1">The sequence shown here is derived from an EMBL/GenBank/DDBJ whole genome shotgun (WGS) entry which is preliminary data.</text>
</comment>
<sequence>MFPMNVKATEQVAVLGAINPSSQAAGAANSGWISVAQFNKFLALISVGTFGASATVDAKIQQATDSSGTGAKDITGKAIAQLLAAGGNNVQAEINLDAQDLDVNGGYGFIQLSVTVGTAATGTAATLMGFLPKFASASDFNAASVAQIVG</sequence>
<dbReference type="AlphaFoldDB" id="A0A4R0XD85"/>
<protein>
    <submittedName>
        <fullName evidence="1">Uncharacterized protein</fullName>
    </submittedName>
</protein>
<evidence type="ECO:0000313" key="1">
    <source>
        <dbReference type="EMBL" id="TCG08373.1"/>
    </source>
</evidence>
<dbReference type="Proteomes" id="UP000294200">
    <property type="component" value="Unassembled WGS sequence"/>
</dbReference>
<dbReference type="EMBL" id="MWML01000036">
    <property type="protein sequence ID" value="TCG08373.1"/>
    <property type="molecule type" value="Genomic_DNA"/>
</dbReference>